<dbReference type="Proteomes" id="UP000316095">
    <property type="component" value="Unassembled WGS sequence"/>
</dbReference>
<comment type="caution">
    <text evidence="3">The sequence shown here is derived from an EMBL/GenBank/DDBJ whole genome shotgun (WGS) entry which is preliminary data.</text>
</comment>
<protein>
    <submittedName>
        <fullName evidence="3">Uncharacterized protein</fullName>
    </submittedName>
</protein>
<evidence type="ECO:0000256" key="2">
    <source>
        <dbReference type="SAM" id="SignalP"/>
    </source>
</evidence>
<dbReference type="EMBL" id="SJPG01000001">
    <property type="protein sequence ID" value="TWT64051.1"/>
    <property type="molecule type" value="Genomic_DNA"/>
</dbReference>
<name>A0A5C5XNJ1_9PLAN</name>
<evidence type="ECO:0000313" key="3">
    <source>
        <dbReference type="EMBL" id="TWT64051.1"/>
    </source>
</evidence>
<dbReference type="AlphaFoldDB" id="A0A5C5XNJ1"/>
<reference evidence="3 4" key="1">
    <citation type="submission" date="2019-02" db="EMBL/GenBank/DDBJ databases">
        <title>Deep-cultivation of Planctomycetes and their phenomic and genomic characterization uncovers novel biology.</title>
        <authorList>
            <person name="Wiegand S."/>
            <person name="Jogler M."/>
            <person name="Boedeker C."/>
            <person name="Pinto D."/>
            <person name="Vollmers J."/>
            <person name="Rivas-Marin E."/>
            <person name="Kohn T."/>
            <person name="Peeters S.H."/>
            <person name="Heuer A."/>
            <person name="Rast P."/>
            <person name="Oberbeckmann S."/>
            <person name="Bunk B."/>
            <person name="Jeske O."/>
            <person name="Meyerdierks A."/>
            <person name="Storesund J.E."/>
            <person name="Kallscheuer N."/>
            <person name="Luecker S."/>
            <person name="Lage O.M."/>
            <person name="Pohl T."/>
            <person name="Merkel B.J."/>
            <person name="Hornburger P."/>
            <person name="Mueller R.-W."/>
            <person name="Bruemmer F."/>
            <person name="Labrenz M."/>
            <person name="Spormann A.M."/>
            <person name="Op Den Camp H."/>
            <person name="Overmann J."/>
            <person name="Amann R."/>
            <person name="Jetten M.S.M."/>
            <person name="Mascher T."/>
            <person name="Medema M.H."/>
            <person name="Devos D.P."/>
            <person name="Kaster A.-K."/>
            <person name="Ovreas L."/>
            <person name="Rohde M."/>
            <person name="Galperin M.Y."/>
            <person name="Jogler C."/>
        </authorList>
    </citation>
    <scope>NUCLEOTIDE SEQUENCE [LARGE SCALE GENOMIC DNA]</scope>
    <source>
        <strain evidence="3 4">Pan54</strain>
    </source>
</reference>
<dbReference type="RefSeq" id="WP_146505794.1">
    <property type="nucleotide sequence ID" value="NZ_SJPG01000001.1"/>
</dbReference>
<sequence length="156" mass="17148" precursor="true">MFPRITILLVFGGVLLCLTETHCFAQESCTDCYQKPACPPPCCPRRRCGLAAPPRVPIVTSVPAALVAQQAIAVRPRAIIGTTSILGDQGITNNALFEKLMIAQLKSQLEEKANNQSQSADCDEDISEEESEKITELKKQVEDLKHKLSQLEELLK</sequence>
<proteinExistence type="predicted"/>
<feature type="region of interest" description="Disordered" evidence="1">
    <location>
        <begin position="113"/>
        <end position="134"/>
    </location>
</feature>
<feature type="signal peptide" evidence="2">
    <location>
        <begin position="1"/>
        <end position="25"/>
    </location>
</feature>
<feature type="chain" id="PRO_5023059356" evidence="2">
    <location>
        <begin position="26"/>
        <end position="156"/>
    </location>
</feature>
<gene>
    <name evidence="3" type="ORF">Pan54_48120</name>
</gene>
<evidence type="ECO:0000256" key="1">
    <source>
        <dbReference type="SAM" id="MobiDB-lite"/>
    </source>
</evidence>
<keyword evidence="4" id="KW-1185">Reference proteome</keyword>
<feature type="compositionally biased region" description="Acidic residues" evidence="1">
    <location>
        <begin position="121"/>
        <end position="131"/>
    </location>
</feature>
<organism evidence="3 4">
    <name type="scientific">Rubinisphaera italica</name>
    <dbReference type="NCBI Taxonomy" id="2527969"/>
    <lineage>
        <taxon>Bacteria</taxon>
        <taxon>Pseudomonadati</taxon>
        <taxon>Planctomycetota</taxon>
        <taxon>Planctomycetia</taxon>
        <taxon>Planctomycetales</taxon>
        <taxon>Planctomycetaceae</taxon>
        <taxon>Rubinisphaera</taxon>
    </lineage>
</organism>
<keyword evidence="2" id="KW-0732">Signal</keyword>
<evidence type="ECO:0000313" key="4">
    <source>
        <dbReference type="Proteomes" id="UP000316095"/>
    </source>
</evidence>
<accession>A0A5C5XNJ1</accession>